<name>A0ABN3HC36_9ACTN</name>
<protein>
    <submittedName>
        <fullName evidence="1">Uncharacterized protein</fullName>
    </submittedName>
</protein>
<gene>
    <name evidence="1" type="ORF">GCM10009855_13510</name>
</gene>
<evidence type="ECO:0000313" key="1">
    <source>
        <dbReference type="EMBL" id="GAA2375574.1"/>
    </source>
</evidence>
<sequence>MYRSRVTSLADRGRRSVTGIAQQSTALVGRAAASATDALAVPGARALATARTFTSPIQAQSAPVPVDGVEAANRLLRQLGITTFTPTVGLSTDLTFPVAVGGAVAGPYTPGIGNLTIANVSVNAVRGGEILYGFLPVGVFADFGDKSGVHVAWFNVTTLRGGLGAPLGGLTDTVIDAVSKRVKSAPIPPVMYAGTVSRLKRALRVIPSNGVRGGLVDTGQGVVVCAVYGTVRRGRTSYFFLPSIGVTRA</sequence>
<keyword evidence="2" id="KW-1185">Reference proteome</keyword>
<dbReference type="Proteomes" id="UP001501170">
    <property type="component" value="Unassembled WGS sequence"/>
</dbReference>
<accession>A0ABN3HC36</accession>
<comment type="caution">
    <text evidence="1">The sequence shown here is derived from an EMBL/GenBank/DDBJ whole genome shotgun (WGS) entry which is preliminary data.</text>
</comment>
<dbReference type="EMBL" id="BAAARB010000005">
    <property type="protein sequence ID" value="GAA2375574.1"/>
    <property type="molecule type" value="Genomic_DNA"/>
</dbReference>
<organism evidence="1 2">
    <name type="scientific">Gordonia cholesterolivorans</name>
    <dbReference type="NCBI Taxonomy" id="559625"/>
    <lineage>
        <taxon>Bacteria</taxon>
        <taxon>Bacillati</taxon>
        <taxon>Actinomycetota</taxon>
        <taxon>Actinomycetes</taxon>
        <taxon>Mycobacteriales</taxon>
        <taxon>Gordoniaceae</taxon>
        <taxon>Gordonia</taxon>
    </lineage>
</organism>
<proteinExistence type="predicted"/>
<evidence type="ECO:0000313" key="2">
    <source>
        <dbReference type="Proteomes" id="UP001501170"/>
    </source>
</evidence>
<reference evidence="1 2" key="1">
    <citation type="journal article" date="2019" name="Int. J. Syst. Evol. Microbiol.">
        <title>The Global Catalogue of Microorganisms (GCM) 10K type strain sequencing project: providing services to taxonomists for standard genome sequencing and annotation.</title>
        <authorList>
            <consortium name="The Broad Institute Genomics Platform"/>
            <consortium name="The Broad Institute Genome Sequencing Center for Infectious Disease"/>
            <person name="Wu L."/>
            <person name="Ma J."/>
        </authorList>
    </citation>
    <scope>NUCLEOTIDE SEQUENCE [LARGE SCALE GENOMIC DNA]</scope>
    <source>
        <strain evidence="1 2">JCM 16227</strain>
    </source>
</reference>